<protein>
    <recommendedName>
        <fullName evidence="3">HEAT repeat domain-containing protein</fullName>
    </recommendedName>
</protein>
<organism evidence="1 2">
    <name type="scientific">Deinococcus wulumuqiensis</name>
    <dbReference type="NCBI Taxonomy" id="980427"/>
    <lineage>
        <taxon>Bacteria</taxon>
        <taxon>Thermotogati</taxon>
        <taxon>Deinococcota</taxon>
        <taxon>Deinococci</taxon>
        <taxon>Deinococcales</taxon>
        <taxon>Deinococcaceae</taxon>
        <taxon>Deinococcus</taxon>
    </lineage>
</organism>
<dbReference type="AlphaFoldDB" id="A0A345IFH5"/>
<dbReference type="KEGG" id="dwu:DVJ83_03865"/>
<dbReference type="Gene3D" id="1.25.10.10">
    <property type="entry name" value="Leucine-rich Repeat Variant"/>
    <property type="match status" value="1"/>
</dbReference>
<dbReference type="STRING" id="1288484.GCA_000348665_02953"/>
<dbReference type="Proteomes" id="UP000253744">
    <property type="component" value="Chromosome"/>
</dbReference>
<evidence type="ECO:0000313" key="1">
    <source>
        <dbReference type="EMBL" id="AXG98447.1"/>
    </source>
</evidence>
<gene>
    <name evidence="1" type="ORF">DVJ83_03865</name>
</gene>
<dbReference type="RefSeq" id="WP_114671463.1">
    <property type="nucleotide sequence ID" value="NZ_CP031158.1"/>
</dbReference>
<name>A0A345IFH5_9DEIO</name>
<reference evidence="1 2" key="1">
    <citation type="submission" date="2018-07" db="EMBL/GenBank/DDBJ databases">
        <title>Complete Genome and Methylome Analysis of Deinococcus wulumuqiensis NEB 479.</title>
        <authorList>
            <person name="Fomenkov A."/>
            <person name="Luyten Y."/>
            <person name="Vincze T."/>
            <person name="Anton B.P."/>
            <person name="Clark T."/>
            <person name="Roberts R.J."/>
            <person name="Morgan R.D."/>
        </authorList>
    </citation>
    <scope>NUCLEOTIDE SEQUENCE [LARGE SCALE GENOMIC DNA]</scope>
    <source>
        <strain evidence="1 2">NEB 479</strain>
    </source>
</reference>
<sequence length="255" mass="28391">MTDLAALKREARRKGTPPERLLELARMGPELAREVARSDNTLPDILARLVNIQPDDLPTLQKVAANKRTPAQTLTELAAHPQAEVVWWAAGNPATPLACLEALTEHPAPKVRSWLVSNPVMPLSVLVRWQHEFPHLIRIPLNSCTVGKAPPVHPYRRIRIFSYSHLLGLNLKRPDSIGIRMTYQALKTLVEYGEGAEFSAEELTRALILTDLIPAPAALRLLPFPQFHRTLLQNTDKIAASVRPQILAQLQGETP</sequence>
<evidence type="ECO:0000313" key="2">
    <source>
        <dbReference type="Proteomes" id="UP000253744"/>
    </source>
</evidence>
<accession>A0A345IFH5</accession>
<proteinExistence type="predicted"/>
<evidence type="ECO:0008006" key="3">
    <source>
        <dbReference type="Google" id="ProtNLM"/>
    </source>
</evidence>
<dbReference type="InterPro" id="IPR011989">
    <property type="entry name" value="ARM-like"/>
</dbReference>
<dbReference type="EMBL" id="CP031158">
    <property type="protein sequence ID" value="AXG98447.1"/>
    <property type="molecule type" value="Genomic_DNA"/>
</dbReference>